<reference evidence="6 7" key="1">
    <citation type="submission" date="2023-10" db="EMBL/GenBank/DDBJ databases">
        <title>Nicoliella lavandulae sp. nov. isolated from Lavandula angustifolia flowers.</title>
        <authorList>
            <person name="Alcantara C."/>
            <person name="Zuniga M."/>
            <person name="Landete J.M."/>
            <person name="Monedero V."/>
        </authorList>
    </citation>
    <scope>NUCLEOTIDE SEQUENCE [LARGE SCALE GENOMIC DNA]</scope>
    <source>
        <strain evidence="6 7">Es01</strain>
    </source>
</reference>
<comment type="caution">
    <text evidence="6">The sequence shown here is derived from an EMBL/GenBank/DDBJ whole genome shotgun (WGS) entry which is preliminary data.</text>
</comment>
<keyword evidence="7" id="KW-1185">Reference proteome</keyword>
<dbReference type="SUPFAM" id="SSF46955">
    <property type="entry name" value="Putative DNA-binding domain"/>
    <property type="match status" value="1"/>
</dbReference>
<sequence>MDEDKLKLAPIDVHKIIFRIGEVSKMTGVSPRQLRYWDQKGFIKSQRHDTSSSRVYTLLNLFRVGLIKKYLDNGYTLKAAVQKTNERQDMMETMHHFIYHSVSGIENIDGKLMINMGYFDKAKTSYLYGRLDENDETEYKVIPVDKLDHN</sequence>
<keyword evidence="1" id="KW-0678">Repressor</keyword>
<evidence type="ECO:0000256" key="2">
    <source>
        <dbReference type="ARBA" id="ARBA00023015"/>
    </source>
</evidence>
<evidence type="ECO:0000256" key="1">
    <source>
        <dbReference type="ARBA" id="ARBA00022491"/>
    </source>
</evidence>
<dbReference type="Proteomes" id="UP001370590">
    <property type="component" value="Unassembled WGS sequence"/>
</dbReference>
<gene>
    <name evidence="6" type="ORF">R4146_02710</name>
</gene>
<evidence type="ECO:0000259" key="5">
    <source>
        <dbReference type="PROSITE" id="PS50937"/>
    </source>
</evidence>
<organism evidence="6 7">
    <name type="scientific">Nicoliella lavandulae</name>
    <dbReference type="NCBI Taxonomy" id="3082954"/>
    <lineage>
        <taxon>Bacteria</taxon>
        <taxon>Bacillati</taxon>
        <taxon>Bacillota</taxon>
        <taxon>Bacilli</taxon>
        <taxon>Lactobacillales</taxon>
        <taxon>Lactobacillaceae</taxon>
        <taxon>Nicoliella</taxon>
    </lineage>
</organism>
<dbReference type="InterPro" id="IPR047057">
    <property type="entry name" value="MerR_fam"/>
</dbReference>
<name>A0ABU8SJM9_9LACO</name>
<dbReference type="PROSITE" id="PS50937">
    <property type="entry name" value="HTH_MERR_2"/>
    <property type="match status" value="1"/>
</dbReference>
<dbReference type="InterPro" id="IPR000551">
    <property type="entry name" value="MerR-type_HTH_dom"/>
</dbReference>
<dbReference type="Pfam" id="PF13411">
    <property type="entry name" value="MerR_1"/>
    <property type="match status" value="1"/>
</dbReference>
<dbReference type="CDD" id="cd01105">
    <property type="entry name" value="HTH_GlnR-like"/>
    <property type="match status" value="1"/>
</dbReference>
<evidence type="ECO:0000256" key="3">
    <source>
        <dbReference type="ARBA" id="ARBA00023125"/>
    </source>
</evidence>
<dbReference type="PANTHER" id="PTHR30204:SF69">
    <property type="entry name" value="MERR-FAMILY TRANSCRIPTIONAL REGULATOR"/>
    <property type="match status" value="1"/>
</dbReference>
<evidence type="ECO:0000256" key="4">
    <source>
        <dbReference type="ARBA" id="ARBA00023163"/>
    </source>
</evidence>
<dbReference type="SMART" id="SM00422">
    <property type="entry name" value="HTH_MERR"/>
    <property type="match status" value="1"/>
</dbReference>
<protein>
    <submittedName>
        <fullName evidence="6">MerR family transcriptional regulator</fullName>
    </submittedName>
</protein>
<proteinExistence type="predicted"/>
<feature type="domain" description="HTH merR-type" evidence="5">
    <location>
        <begin position="17"/>
        <end position="47"/>
    </location>
</feature>
<keyword evidence="4" id="KW-0804">Transcription</keyword>
<dbReference type="Gene3D" id="1.10.1660.10">
    <property type="match status" value="1"/>
</dbReference>
<dbReference type="PROSITE" id="PS00552">
    <property type="entry name" value="HTH_MERR_1"/>
    <property type="match status" value="1"/>
</dbReference>
<dbReference type="InterPro" id="IPR009061">
    <property type="entry name" value="DNA-bd_dom_put_sf"/>
</dbReference>
<evidence type="ECO:0000313" key="7">
    <source>
        <dbReference type="Proteomes" id="UP001370590"/>
    </source>
</evidence>
<evidence type="ECO:0000313" key="6">
    <source>
        <dbReference type="EMBL" id="MEJ6400091.1"/>
    </source>
</evidence>
<dbReference type="PANTHER" id="PTHR30204">
    <property type="entry name" value="REDOX-CYCLING DRUG-SENSING TRANSCRIPTIONAL ACTIVATOR SOXR"/>
    <property type="match status" value="1"/>
</dbReference>
<dbReference type="EMBL" id="JAWMWH010000001">
    <property type="protein sequence ID" value="MEJ6400091.1"/>
    <property type="molecule type" value="Genomic_DNA"/>
</dbReference>
<accession>A0ABU8SJM9</accession>
<keyword evidence="2" id="KW-0805">Transcription regulation</keyword>
<keyword evidence="3" id="KW-0238">DNA-binding</keyword>
<dbReference type="RefSeq" id="WP_339959912.1">
    <property type="nucleotide sequence ID" value="NZ_JAWMWH010000001.1"/>
</dbReference>